<accession>X8DXU3</accession>
<proteinExistence type="predicted"/>
<gene>
    <name evidence="1" type="ORF">I553_9633</name>
</gene>
<sequence length="75" mass="8054">MSEDDFDAIYGKICARGMQHWADPRGNDPGRSTATMAAAASTSATRMATTWRSSLAPTARAADQLALRGPCRFFS</sequence>
<dbReference type="AlphaFoldDB" id="X8DXU3"/>
<reference evidence="1" key="1">
    <citation type="submission" date="2014-01" db="EMBL/GenBank/DDBJ databases">
        <authorList>
            <person name="Brown-Elliot B."/>
            <person name="Wallace R."/>
            <person name="Lenaerts A."/>
            <person name="Ordway D."/>
            <person name="DeGroote M.A."/>
            <person name="Parker T."/>
            <person name="Sizemore C."/>
            <person name="Tallon L.J."/>
            <person name="Sadzewicz L.K."/>
            <person name="Sengamalay N."/>
            <person name="Fraser C.M."/>
            <person name="Hine E."/>
            <person name="Shefchek K.A."/>
            <person name="Das S.P."/>
            <person name="Tettelin H."/>
        </authorList>
    </citation>
    <scope>NUCLEOTIDE SEQUENCE [LARGE SCALE GENOMIC DNA]</scope>
    <source>
        <strain evidence="1">4042</strain>
    </source>
</reference>
<evidence type="ECO:0000313" key="1">
    <source>
        <dbReference type="EMBL" id="EUA73477.1"/>
    </source>
</evidence>
<comment type="caution">
    <text evidence="1">The sequence shown here is derived from an EMBL/GenBank/DDBJ whole genome shotgun (WGS) entry which is preliminary data.</text>
</comment>
<dbReference type="PATRIC" id="fig|1299334.3.peg.1143"/>
<name>X8DXU3_MYCXE</name>
<dbReference type="EMBL" id="JAOB01000011">
    <property type="protein sequence ID" value="EUA73477.1"/>
    <property type="molecule type" value="Genomic_DNA"/>
</dbReference>
<protein>
    <submittedName>
        <fullName evidence="1">Putative chaP protein</fullName>
    </submittedName>
</protein>
<organism evidence="1">
    <name type="scientific">Mycobacterium xenopi 4042</name>
    <dbReference type="NCBI Taxonomy" id="1299334"/>
    <lineage>
        <taxon>Bacteria</taxon>
        <taxon>Bacillati</taxon>
        <taxon>Actinomycetota</taxon>
        <taxon>Actinomycetes</taxon>
        <taxon>Mycobacteriales</taxon>
        <taxon>Mycobacteriaceae</taxon>
        <taxon>Mycobacterium</taxon>
    </lineage>
</organism>